<accession>A0ABT5JIH5</accession>
<keyword evidence="1" id="KW-0732">Signal</keyword>
<gene>
    <name evidence="2" type="ORF">PQJ73_24335</name>
</gene>
<reference evidence="2" key="2">
    <citation type="submission" date="2023-02" db="EMBL/GenBank/DDBJ databases">
        <authorList>
            <person name="Rayyan A."/>
            <person name="Meyer T."/>
            <person name="Kyndt J.A."/>
        </authorList>
    </citation>
    <scope>NUCLEOTIDE SEQUENCE</scope>
    <source>
        <strain evidence="2">DSM 9987</strain>
    </source>
</reference>
<proteinExistence type="predicted"/>
<evidence type="ECO:0000313" key="2">
    <source>
        <dbReference type="EMBL" id="MDC7788825.1"/>
    </source>
</evidence>
<protein>
    <recommendedName>
        <fullName evidence="4">3',5'-cyclic-nucleotide phosphodiesterase</fullName>
    </recommendedName>
</protein>
<dbReference type="EMBL" id="JAQQLI010000053">
    <property type="protein sequence ID" value="MDC7788825.1"/>
    <property type="molecule type" value="Genomic_DNA"/>
</dbReference>
<reference evidence="2" key="1">
    <citation type="journal article" date="2023" name="Microbiol Resour">
        <title>Genome Sequences of Rhodoplanes serenus and Two Thermotolerant Strains, Rhodoplanes tepidamans and 'Rhodoplanes cryptolactis,' Further Refine the Genus.</title>
        <authorList>
            <person name="Rayyan A.A."/>
            <person name="Kyndt J.A."/>
        </authorList>
    </citation>
    <scope>NUCLEOTIDE SEQUENCE</scope>
    <source>
        <strain evidence="2">DSM 9987</strain>
    </source>
</reference>
<feature type="chain" id="PRO_5046743357" description="3',5'-cyclic-nucleotide phosphodiesterase" evidence="1">
    <location>
        <begin position="26"/>
        <end position="82"/>
    </location>
</feature>
<name>A0ABT5JIH5_RHOTP</name>
<evidence type="ECO:0000256" key="1">
    <source>
        <dbReference type="SAM" id="SignalP"/>
    </source>
</evidence>
<keyword evidence="3" id="KW-1185">Reference proteome</keyword>
<organism evidence="2 3">
    <name type="scientific">Rhodoplanes tepidamans</name>
    <name type="common">Rhodoplanes cryptolactis</name>
    <dbReference type="NCBI Taxonomy" id="200616"/>
    <lineage>
        <taxon>Bacteria</taxon>
        <taxon>Pseudomonadati</taxon>
        <taxon>Pseudomonadota</taxon>
        <taxon>Alphaproteobacteria</taxon>
        <taxon>Hyphomicrobiales</taxon>
        <taxon>Nitrobacteraceae</taxon>
        <taxon>Rhodoplanes</taxon>
    </lineage>
</organism>
<dbReference type="Proteomes" id="UP001165652">
    <property type="component" value="Unassembled WGS sequence"/>
</dbReference>
<evidence type="ECO:0000313" key="3">
    <source>
        <dbReference type="Proteomes" id="UP001165652"/>
    </source>
</evidence>
<evidence type="ECO:0008006" key="4">
    <source>
        <dbReference type="Google" id="ProtNLM"/>
    </source>
</evidence>
<sequence>MAKRIRWIAVGLVLGTVGTATVASAQGEYRGTPAQQRACRPDVFRLCAGEIPNVKAITACLAARVSRLSPDCRAVFQAAGYR</sequence>
<dbReference type="RefSeq" id="WP_272779658.1">
    <property type="nucleotide sequence ID" value="NZ_JAQQLI010000053.1"/>
</dbReference>
<feature type="signal peptide" evidence="1">
    <location>
        <begin position="1"/>
        <end position="25"/>
    </location>
</feature>
<comment type="caution">
    <text evidence="2">The sequence shown here is derived from an EMBL/GenBank/DDBJ whole genome shotgun (WGS) entry which is preliminary data.</text>
</comment>